<accession>A0A8X7C0Z9</accession>
<dbReference type="EMBL" id="BMAV01008827">
    <property type="protein sequence ID" value="GFY52711.1"/>
    <property type="molecule type" value="Genomic_DNA"/>
</dbReference>
<proteinExistence type="predicted"/>
<sequence>MIFVTLTPHDPPLSPFVTRYWCHFKVPHVLRQVGKHNRPPLGPSPVIDDVTVTSCPAWSSSGKNVTGYFLRWMVYPVRCRTGNNGSDVRFRNWGLGLLCASRAEV</sequence>
<organism evidence="1 2">
    <name type="scientific">Trichonephila inaurata madagascariensis</name>
    <dbReference type="NCBI Taxonomy" id="2747483"/>
    <lineage>
        <taxon>Eukaryota</taxon>
        <taxon>Metazoa</taxon>
        <taxon>Ecdysozoa</taxon>
        <taxon>Arthropoda</taxon>
        <taxon>Chelicerata</taxon>
        <taxon>Arachnida</taxon>
        <taxon>Araneae</taxon>
        <taxon>Araneomorphae</taxon>
        <taxon>Entelegynae</taxon>
        <taxon>Araneoidea</taxon>
        <taxon>Nephilidae</taxon>
        <taxon>Trichonephila</taxon>
        <taxon>Trichonephila inaurata</taxon>
    </lineage>
</organism>
<gene>
    <name evidence="1" type="ORF">TNIN_99251</name>
</gene>
<dbReference type="OrthoDB" id="6409036at2759"/>
<reference evidence="1" key="1">
    <citation type="submission" date="2020-08" db="EMBL/GenBank/DDBJ databases">
        <title>Multicomponent nature underlies the extraordinary mechanical properties of spider dragline silk.</title>
        <authorList>
            <person name="Kono N."/>
            <person name="Nakamura H."/>
            <person name="Mori M."/>
            <person name="Yoshida Y."/>
            <person name="Ohtoshi R."/>
            <person name="Malay A.D."/>
            <person name="Moran D.A.P."/>
            <person name="Tomita M."/>
            <person name="Numata K."/>
            <person name="Arakawa K."/>
        </authorList>
    </citation>
    <scope>NUCLEOTIDE SEQUENCE</scope>
</reference>
<keyword evidence="2" id="KW-1185">Reference proteome</keyword>
<dbReference type="AlphaFoldDB" id="A0A8X7C0Z9"/>
<dbReference type="Proteomes" id="UP000886998">
    <property type="component" value="Unassembled WGS sequence"/>
</dbReference>
<evidence type="ECO:0000313" key="1">
    <source>
        <dbReference type="EMBL" id="GFY52711.1"/>
    </source>
</evidence>
<evidence type="ECO:0000313" key="2">
    <source>
        <dbReference type="Proteomes" id="UP000886998"/>
    </source>
</evidence>
<comment type="caution">
    <text evidence="1">The sequence shown here is derived from an EMBL/GenBank/DDBJ whole genome shotgun (WGS) entry which is preliminary data.</text>
</comment>
<protein>
    <submittedName>
        <fullName evidence="1">Uncharacterized protein</fullName>
    </submittedName>
</protein>
<name>A0A8X7C0Z9_9ARAC</name>